<feature type="transmembrane region" description="Helical" evidence="10">
    <location>
        <begin position="62"/>
        <end position="88"/>
    </location>
</feature>
<dbReference type="InterPro" id="IPR018497">
    <property type="entry name" value="Peptidase_M13_C"/>
</dbReference>
<keyword evidence="5" id="KW-0479">Metal-binding</keyword>
<dbReference type="CDD" id="cd08662">
    <property type="entry name" value="M13"/>
    <property type="match status" value="1"/>
</dbReference>
<dbReference type="SUPFAM" id="SSF55486">
    <property type="entry name" value="Metalloproteases ('zincins'), catalytic domain"/>
    <property type="match status" value="1"/>
</dbReference>
<dbReference type="InterPro" id="IPR024079">
    <property type="entry name" value="MetalloPept_cat_dom_sf"/>
</dbReference>
<evidence type="ECO:0000256" key="10">
    <source>
        <dbReference type="SAM" id="Phobius"/>
    </source>
</evidence>
<comment type="similarity">
    <text evidence="3">Belongs to the peptidase M13 family.</text>
</comment>
<evidence type="ECO:0000259" key="11">
    <source>
        <dbReference type="Pfam" id="PF01431"/>
    </source>
</evidence>
<evidence type="ECO:0000256" key="2">
    <source>
        <dbReference type="ARBA" id="ARBA00004401"/>
    </source>
</evidence>
<evidence type="ECO:0000256" key="7">
    <source>
        <dbReference type="ARBA" id="ARBA00022833"/>
    </source>
</evidence>
<dbReference type="Proteomes" id="UP001642520">
    <property type="component" value="Unassembled WGS sequence"/>
</dbReference>
<name>A0ABP1NFI7_XYLVO</name>
<evidence type="ECO:0000256" key="1">
    <source>
        <dbReference type="ARBA" id="ARBA00001947"/>
    </source>
</evidence>
<keyword evidence="14" id="KW-1185">Reference proteome</keyword>
<dbReference type="Pfam" id="PF05649">
    <property type="entry name" value="Peptidase_M13_N"/>
    <property type="match status" value="1"/>
</dbReference>
<keyword evidence="7" id="KW-0862">Zinc</keyword>
<comment type="cofactor">
    <cofactor evidence="1">
        <name>Zn(2+)</name>
        <dbReference type="ChEBI" id="CHEBI:29105"/>
    </cofactor>
</comment>
<dbReference type="InterPro" id="IPR000718">
    <property type="entry name" value="Peptidase_M13"/>
</dbReference>
<feature type="region of interest" description="Disordered" evidence="9">
    <location>
        <begin position="282"/>
        <end position="301"/>
    </location>
</feature>
<dbReference type="EMBL" id="CAXAJV020001290">
    <property type="protein sequence ID" value="CAL7939754.1"/>
    <property type="molecule type" value="Genomic_DNA"/>
</dbReference>
<dbReference type="Gene3D" id="3.40.390.10">
    <property type="entry name" value="Collagenase (Catalytic Domain)"/>
    <property type="match status" value="1"/>
</dbReference>
<dbReference type="InterPro" id="IPR042089">
    <property type="entry name" value="Peptidase_M13_dom_2"/>
</dbReference>
<feature type="compositionally biased region" description="Acidic residues" evidence="9">
    <location>
        <begin position="286"/>
        <end position="299"/>
    </location>
</feature>
<reference evidence="13 14" key="1">
    <citation type="submission" date="2024-08" db="EMBL/GenBank/DDBJ databases">
        <authorList>
            <person name="Will J Nash"/>
            <person name="Angela Man"/>
            <person name="Seanna McTaggart"/>
            <person name="Kendall Baker"/>
            <person name="Tom Barker"/>
            <person name="Leah Catchpole"/>
            <person name="Alex Durrant"/>
            <person name="Karim Gharbi"/>
            <person name="Naomi Irish"/>
            <person name="Gemy Kaithakottil"/>
            <person name="Debby Ku"/>
            <person name="Aaliyah Providence"/>
            <person name="Felix Shaw"/>
            <person name="David Swarbreck"/>
            <person name="Chris Watkins"/>
            <person name="Ann M. McCartney"/>
            <person name="Giulio Formenti"/>
            <person name="Alice Mouton"/>
            <person name="Noel Vella"/>
            <person name="Bjorn M von Reumont"/>
            <person name="Adriana Vella"/>
            <person name="Wilfried Haerty"/>
        </authorList>
    </citation>
    <scope>NUCLEOTIDE SEQUENCE [LARGE SCALE GENOMIC DNA]</scope>
</reference>
<dbReference type="PROSITE" id="PS51885">
    <property type="entry name" value="NEPRILYSIN"/>
    <property type="match status" value="1"/>
</dbReference>
<comment type="subcellular location">
    <subcellularLocation>
        <location evidence="2">Cell membrane</location>
        <topology evidence="2">Single-pass type II membrane protein</topology>
    </subcellularLocation>
</comment>
<evidence type="ECO:0000259" key="12">
    <source>
        <dbReference type="Pfam" id="PF05649"/>
    </source>
</evidence>
<keyword evidence="10" id="KW-0472">Membrane</keyword>
<evidence type="ECO:0000256" key="6">
    <source>
        <dbReference type="ARBA" id="ARBA00022801"/>
    </source>
</evidence>
<protein>
    <submittedName>
        <fullName evidence="13">Uncharacterized protein</fullName>
    </submittedName>
</protein>
<keyword evidence="8" id="KW-0482">Metalloprotease</keyword>
<comment type="caution">
    <text evidence="13">The sequence shown here is derived from an EMBL/GenBank/DDBJ whole genome shotgun (WGS) entry which is preliminary data.</text>
</comment>
<evidence type="ECO:0000256" key="5">
    <source>
        <dbReference type="ARBA" id="ARBA00022723"/>
    </source>
</evidence>
<proteinExistence type="inferred from homology"/>
<dbReference type="PANTHER" id="PTHR11733:SF133">
    <property type="entry name" value="PHOSPHATE-REGULATING NEUTRAL ENDOPEPTIDASE PHEX"/>
    <property type="match status" value="1"/>
</dbReference>
<evidence type="ECO:0000256" key="4">
    <source>
        <dbReference type="ARBA" id="ARBA00022670"/>
    </source>
</evidence>
<keyword evidence="10" id="KW-0812">Transmembrane</keyword>
<feature type="domain" description="Peptidase M13 C-terminal" evidence="11">
    <location>
        <begin position="625"/>
        <end position="829"/>
    </location>
</feature>
<keyword evidence="6" id="KW-0378">Hydrolase</keyword>
<dbReference type="PRINTS" id="PR00786">
    <property type="entry name" value="NEPRILYSIN"/>
</dbReference>
<sequence>MDSALSLEVIQCRQFDPVTGPFSMTERKDETQSIYTFASNQNLVPIRSRRAYLKRRRHVPNLTMIILLLVMASSILAALVFSVLYATYRPAKLCETENCVRVAASLKESMDTSVDPCDDFYQYTCGKWSDEHPIPDNSLTNSWFDERRERVYRKIRELLRDNSSRNDAPWAVTQAKTLYNSCVDAHSVDELGLTPLFELLKELDLPSIPAAFTKKTNSSYIEQMAKVKKILGRDIFFGFDVIPDPRNTSKNIMLFDTPITSSPLPNDKEVEKRLHSIRSRFRKLEDEEEGDEDEDDEDTDKLKKAEKAYITGVIKQVVNNGTLDTCSLNDESSFPDEEELEEVAETLYELTSAFYYLSRLESNQSVWEDDPTDDDYMLVDDLQKLTDEFVTEVNSTLTPKPLWRPFIEHVFKDIDTLDLNDKDRILVGDLEYLKEIALMLALAEEQELETYIWWVIVDIVVPHSPNSLRKIWLNYVNEMTNVEVGESKSLLCASAVNELMGMAVSWLFVDPSFHEDKGKKVFEMMDDIKEAFASLVLQTDWMDRQTKMATLEKNRKMESQIGFPDWLFNEETLNEYYGGIDLSETEYLNNMIQIVRLMSLSELECIHDINYNNLSYWATDPTDVNAFHTYQFNHITVPAAILQFPFYELGLESLNYGAIGTVLGHELTHGFDNSGRHYDSDGNVRQWWTNETVSLYTEKTECFVQHYNSYYEAEVDDYIDGERTLGENIADNGGLREAVIAYEKWKARHGQEALLPGFTHLTHEQLVFLGFAHVWCEAYTPKSLKWILQDSHCPGHVRLQGVLKNSKEFSAAWNCPVGSKMNPSEKCRLW</sequence>
<organism evidence="13 14">
    <name type="scientific">Xylocopa violacea</name>
    <name type="common">Violet carpenter bee</name>
    <name type="synonym">Apis violacea</name>
    <dbReference type="NCBI Taxonomy" id="135666"/>
    <lineage>
        <taxon>Eukaryota</taxon>
        <taxon>Metazoa</taxon>
        <taxon>Ecdysozoa</taxon>
        <taxon>Arthropoda</taxon>
        <taxon>Hexapoda</taxon>
        <taxon>Insecta</taxon>
        <taxon>Pterygota</taxon>
        <taxon>Neoptera</taxon>
        <taxon>Endopterygota</taxon>
        <taxon>Hymenoptera</taxon>
        <taxon>Apocrita</taxon>
        <taxon>Aculeata</taxon>
        <taxon>Apoidea</taxon>
        <taxon>Anthophila</taxon>
        <taxon>Apidae</taxon>
        <taxon>Xylocopa</taxon>
        <taxon>Xylocopa</taxon>
    </lineage>
</organism>
<dbReference type="InterPro" id="IPR008753">
    <property type="entry name" value="Peptidase_M13_N"/>
</dbReference>
<keyword evidence="4" id="KW-0645">Protease</keyword>
<evidence type="ECO:0000256" key="8">
    <source>
        <dbReference type="ARBA" id="ARBA00023049"/>
    </source>
</evidence>
<dbReference type="Pfam" id="PF01431">
    <property type="entry name" value="Peptidase_M13"/>
    <property type="match status" value="1"/>
</dbReference>
<evidence type="ECO:0000256" key="9">
    <source>
        <dbReference type="SAM" id="MobiDB-lite"/>
    </source>
</evidence>
<gene>
    <name evidence="13" type="ORF">XYLVIOL_LOCUS4078</name>
</gene>
<evidence type="ECO:0000313" key="14">
    <source>
        <dbReference type="Proteomes" id="UP001642520"/>
    </source>
</evidence>
<evidence type="ECO:0000256" key="3">
    <source>
        <dbReference type="ARBA" id="ARBA00007357"/>
    </source>
</evidence>
<keyword evidence="10" id="KW-1133">Transmembrane helix</keyword>
<feature type="domain" description="Peptidase M13 N-terminal" evidence="12">
    <location>
        <begin position="116"/>
        <end position="564"/>
    </location>
</feature>
<evidence type="ECO:0000313" key="13">
    <source>
        <dbReference type="EMBL" id="CAL7939754.1"/>
    </source>
</evidence>
<dbReference type="Gene3D" id="1.10.1380.10">
    <property type="entry name" value="Neutral endopeptidase , domain2"/>
    <property type="match status" value="1"/>
</dbReference>
<accession>A0ABP1NFI7</accession>
<dbReference type="PANTHER" id="PTHR11733">
    <property type="entry name" value="ZINC METALLOPROTEASE FAMILY M13 NEPRILYSIN-RELATED"/>
    <property type="match status" value="1"/>
</dbReference>